<dbReference type="Pfam" id="PF01985">
    <property type="entry name" value="CRS1_YhbY"/>
    <property type="match status" value="1"/>
</dbReference>
<evidence type="ECO:0000313" key="2">
    <source>
        <dbReference type="EMBL" id="PAE90456.1"/>
    </source>
</evidence>
<accession>A0A268P3X6</accession>
<dbReference type="PANTHER" id="PTHR40065">
    <property type="entry name" value="RNA-BINDING PROTEIN YHBY"/>
    <property type="match status" value="1"/>
</dbReference>
<dbReference type="PROSITE" id="PS51295">
    <property type="entry name" value="CRM"/>
    <property type="match status" value="1"/>
</dbReference>
<dbReference type="InterPro" id="IPR017924">
    <property type="entry name" value="RNA-binding_YhbY"/>
</dbReference>
<reference evidence="2 3" key="1">
    <citation type="submission" date="2017-07" db="EMBL/GenBank/DDBJ databases">
        <title>Isolation and whole genome analysis of endospore-forming bacteria from heroin.</title>
        <authorList>
            <person name="Kalinowski J."/>
            <person name="Ahrens B."/>
            <person name="Al-Dilaimi A."/>
            <person name="Winkler A."/>
            <person name="Wibberg D."/>
            <person name="Schleenbecker U."/>
            <person name="Ruckert C."/>
            <person name="Wolfel R."/>
            <person name="Grass G."/>
        </authorList>
    </citation>
    <scope>NUCLEOTIDE SEQUENCE [LARGE SCALE GENOMIC DNA]</scope>
    <source>
        <strain evidence="2 3">7539</strain>
    </source>
</reference>
<dbReference type="PANTHER" id="PTHR40065:SF3">
    <property type="entry name" value="RNA-BINDING PROTEIN YHBY"/>
    <property type="match status" value="1"/>
</dbReference>
<dbReference type="Gene3D" id="3.30.110.60">
    <property type="entry name" value="YhbY-like"/>
    <property type="match status" value="1"/>
</dbReference>
<dbReference type="EMBL" id="NPCC01000004">
    <property type="protein sequence ID" value="PAE90456.1"/>
    <property type="molecule type" value="Genomic_DNA"/>
</dbReference>
<dbReference type="NCBIfam" id="TIGR00253">
    <property type="entry name" value="RNA_bind_YhbY"/>
    <property type="match status" value="1"/>
</dbReference>
<sequence>MLTNKQKRFLRAKSHAVQPIFQVGKGGVNQNMIVQINEALEARELIKISVLQNCLDDKHHVAEEIVNQTRSFLVQVIGNMIILYKPSKENKQIELPGR</sequence>
<evidence type="ECO:0000256" key="1">
    <source>
        <dbReference type="ARBA" id="ARBA00022884"/>
    </source>
</evidence>
<dbReference type="InterPro" id="IPR001890">
    <property type="entry name" value="RNA-binding_CRM"/>
</dbReference>
<dbReference type="SUPFAM" id="SSF75471">
    <property type="entry name" value="YhbY-like"/>
    <property type="match status" value="1"/>
</dbReference>
<gene>
    <name evidence="2" type="ORF">CHH72_00775</name>
</gene>
<protein>
    <submittedName>
        <fullName evidence="2">Ribosome assembly RNA-binding protein YhbY</fullName>
    </submittedName>
</protein>
<proteinExistence type="predicted"/>
<name>A0A268P3X6_SHOCL</name>
<dbReference type="Proteomes" id="UP000216207">
    <property type="component" value="Unassembled WGS sequence"/>
</dbReference>
<keyword evidence="1" id="KW-0694">RNA-binding</keyword>
<dbReference type="InterPro" id="IPR051925">
    <property type="entry name" value="RNA-binding_domain"/>
</dbReference>
<organism evidence="2 3">
    <name type="scientific">Shouchella clausii</name>
    <name type="common">Alkalihalobacillus clausii</name>
    <dbReference type="NCBI Taxonomy" id="79880"/>
    <lineage>
        <taxon>Bacteria</taxon>
        <taxon>Bacillati</taxon>
        <taxon>Bacillota</taxon>
        <taxon>Bacilli</taxon>
        <taxon>Bacillales</taxon>
        <taxon>Bacillaceae</taxon>
        <taxon>Shouchella</taxon>
    </lineage>
</organism>
<dbReference type="RefSeq" id="WP_035203914.1">
    <property type="nucleotide sequence ID" value="NZ_BOQS01000005.1"/>
</dbReference>
<dbReference type="SMART" id="SM01103">
    <property type="entry name" value="CRS1_YhbY"/>
    <property type="match status" value="1"/>
</dbReference>
<comment type="caution">
    <text evidence="2">The sequence shown here is derived from an EMBL/GenBank/DDBJ whole genome shotgun (WGS) entry which is preliminary data.</text>
</comment>
<dbReference type="AlphaFoldDB" id="A0A268P3X6"/>
<dbReference type="InterPro" id="IPR035920">
    <property type="entry name" value="YhbY-like_sf"/>
</dbReference>
<evidence type="ECO:0000313" key="3">
    <source>
        <dbReference type="Proteomes" id="UP000216207"/>
    </source>
</evidence>
<dbReference type="GO" id="GO:0003723">
    <property type="term" value="F:RNA binding"/>
    <property type="evidence" value="ECO:0007669"/>
    <property type="project" value="UniProtKB-UniRule"/>
</dbReference>